<name>A0A7S2GXF3_9STRA</name>
<dbReference type="Gene3D" id="2.120.10.80">
    <property type="entry name" value="Kelch-type beta propeller"/>
    <property type="match status" value="1"/>
</dbReference>
<sequence>MGGFDGRDILSSAEVYNPTKKEWTLISDMSTPRDGCAAVSLGRRIVVVGGFDGKERLSLCEVYDPATGKWSNIASMHTKRRNCAAVEVEGTLFVIGGYDKNFLTSMESLPLFEFLLDEQPDWVKELDIDDNVMPTFLSFVGQQCRMLTLWKIIRNRQDLLTIE</sequence>
<proteinExistence type="predicted"/>
<organism evidence="3">
    <name type="scientific">Helicotheca tamesis</name>
    <dbReference type="NCBI Taxonomy" id="374047"/>
    <lineage>
        <taxon>Eukaryota</taxon>
        <taxon>Sar</taxon>
        <taxon>Stramenopiles</taxon>
        <taxon>Ochrophyta</taxon>
        <taxon>Bacillariophyta</taxon>
        <taxon>Mediophyceae</taxon>
        <taxon>Lithodesmiophycidae</taxon>
        <taxon>Lithodesmiales</taxon>
        <taxon>Lithodesmiaceae</taxon>
        <taxon>Helicotheca</taxon>
    </lineage>
</organism>
<protein>
    <submittedName>
        <fullName evidence="3">Uncharacterized protein</fullName>
    </submittedName>
</protein>
<dbReference type="Pfam" id="PF01344">
    <property type="entry name" value="Kelch_1"/>
    <property type="match status" value="3"/>
</dbReference>
<dbReference type="InterPro" id="IPR015915">
    <property type="entry name" value="Kelch-typ_b-propeller"/>
</dbReference>
<evidence type="ECO:0000313" key="3">
    <source>
        <dbReference type="EMBL" id="CAD9474410.1"/>
    </source>
</evidence>
<reference evidence="3" key="1">
    <citation type="submission" date="2021-01" db="EMBL/GenBank/DDBJ databases">
        <authorList>
            <person name="Corre E."/>
            <person name="Pelletier E."/>
            <person name="Niang G."/>
            <person name="Scheremetjew M."/>
            <person name="Finn R."/>
            <person name="Kale V."/>
            <person name="Holt S."/>
            <person name="Cochrane G."/>
            <person name="Meng A."/>
            <person name="Brown T."/>
            <person name="Cohen L."/>
        </authorList>
    </citation>
    <scope>NUCLEOTIDE SEQUENCE</scope>
    <source>
        <strain evidence="3">CCMP826</strain>
    </source>
</reference>
<dbReference type="EMBL" id="HBGV01003444">
    <property type="protein sequence ID" value="CAD9474410.1"/>
    <property type="molecule type" value="Transcribed_RNA"/>
</dbReference>
<dbReference type="AlphaFoldDB" id="A0A7S2GXF3"/>
<dbReference type="PANTHER" id="PTHR46344">
    <property type="entry name" value="OS02G0202900 PROTEIN"/>
    <property type="match status" value="1"/>
</dbReference>
<dbReference type="SUPFAM" id="SSF117281">
    <property type="entry name" value="Kelch motif"/>
    <property type="match status" value="1"/>
</dbReference>
<dbReference type="PANTHER" id="PTHR46344:SF27">
    <property type="entry name" value="KELCH REPEAT SUPERFAMILY PROTEIN"/>
    <property type="match status" value="1"/>
</dbReference>
<dbReference type="InterPro" id="IPR006652">
    <property type="entry name" value="Kelch_1"/>
</dbReference>
<keyword evidence="2" id="KW-0677">Repeat</keyword>
<dbReference type="SMART" id="SM00612">
    <property type="entry name" value="Kelch"/>
    <property type="match status" value="2"/>
</dbReference>
<evidence type="ECO:0000256" key="1">
    <source>
        <dbReference type="ARBA" id="ARBA00022441"/>
    </source>
</evidence>
<evidence type="ECO:0000256" key="2">
    <source>
        <dbReference type="ARBA" id="ARBA00022737"/>
    </source>
</evidence>
<keyword evidence="1" id="KW-0880">Kelch repeat</keyword>
<gene>
    <name evidence="3" type="ORF">HTAM1171_LOCUS2117</name>
</gene>
<accession>A0A7S2GXF3</accession>